<dbReference type="STRING" id="703135.A0A2A9NDQ4"/>
<protein>
    <submittedName>
        <fullName evidence="2">Uncharacterized protein</fullName>
    </submittedName>
</protein>
<evidence type="ECO:0000313" key="2">
    <source>
        <dbReference type="EMBL" id="PFH45850.1"/>
    </source>
</evidence>
<keyword evidence="3" id="KW-1185">Reference proteome</keyword>
<dbReference type="OrthoDB" id="412006at2759"/>
<proteinExistence type="predicted"/>
<dbReference type="AlphaFoldDB" id="A0A2A9NDQ4"/>
<name>A0A2A9NDQ4_9AGAR</name>
<sequence length="270" mass="31651">MAQNNFTSLYDAINASWQAHSKLGSTKHPTPWWNDVCQQAKDLVRKLPSQQNQQEYQKRIHKARQAFYRVSVQEALTSRKPWKLAKWGNAQPPPAFSTVKMMDDKQVSTLPDLWNCFHNQFNSAMLQNPNRGQNHDEINKYKQKSPRPFYPISRTEIKEALAKTNNRSTPGPDHLTWRHVKYLWNNHDRFCNQFQDSVNWSTQHAFWLSQFKESITIIIPKLNKDDYSTPKQIDHEDFGHATEHGSDPPQNHSPSPSRRHKGILDNRCRL</sequence>
<gene>
    <name evidence="2" type="ORF">AMATHDRAFT_8576</name>
</gene>
<dbReference type="EMBL" id="KZ302279">
    <property type="protein sequence ID" value="PFH45850.1"/>
    <property type="molecule type" value="Genomic_DNA"/>
</dbReference>
<evidence type="ECO:0000256" key="1">
    <source>
        <dbReference type="SAM" id="MobiDB-lite"/>
    </source>
</evidence>
<dbReference type="Proteomes" id="UP000242287">
    <property type="component" value="Unassembled WGS sequence"/>
</dbReference>
<reference evidence="2 3" key="1">
    <citation type="submission" date="2014-02" db="EMBL/GenBank/DDBJ databases">
        <title>Transposable element dynamics among asymbiotic and ectomycorrhizal Amanita fungi.</title>
        <authorList>
            <consortium name="DOE Joint Genome Institute"/>
            <person name="Hess J."/>
            <person name="Skrede I."/>
            <person name="Wolfe B."/>
            <person name="LaButti K."/>
            <person name="Ohm R.A."/>
            <person name="Grigoriev I.V."/>
            <person name="Pringle A."/>
        </authorList>
    </citation>
    <scope>NUCLEOTIDE SEQUENCE [LARGE SCALE GENOMIC DNA]</scope>
    <source>
        <strain evidence="2 3">SKay4041</strain>
    </source>
</reference>
<accession>A0A2A9NDQ4</accession>
<organism evidence="2 3">
    <name type="scientific">Amanita thiersii Skay4041</name>
    <dbReference type="NCBI Taxonomy" id="703135"/>
    <lineage>
        <taxon>Eukaryota</taxon>
        <taxon>Fungi</taxon>
        <taxon>Dikarya</taxon>
        <taxon>Basidiomycota</taxon>
        <taxon>Agaricomycotina</taxon>
        <taxon>Agaricomycetes</taxon>
        <taxon>Agaricomycetidae</taxon>
        <taxon>Agaricales</taxon>
        <taxon>Pluteineae</taxon>
        <taxon>Amanitaceae</taxon>
        <taxon>Amanita</taxon>
    </lineage>
</organism>
<feature type="compositionally biased region" description="Basic and acidic residues" evidence="1">
    <location>
        <begin position="226"/>
        <end position="246"/>
    </location>
</feature>
<evidence type="ECO:0000313" key="3">
    <source>
        <dbReference type="Proteomes" id="UP000242287"/>
    </source>
</evidence>
<feature type="region of interest" description="Disordered" evidence="1">
    <location>
        <begin position="226"/>
        <end position="270"/>
    </location>
</feature>